<sequence length="78" mass="8542">MVQGWHLVDYEFCVDLYRQAGVDLSRNTALIDLAAQLPATVLSDLLNLHTETATAWNDIAGNTRAGCAAELSRRHADT</sequence>
<accession>A0A1I6ADM8</accession>
<protein>
    <submittedName>
        <fullName evidence="1">Uncharacterized protein</fullName>
    </submittedName>
</protein>
<evidence type="ECO:0000313" key="1">
    <source>
        <dbReference type="EMBL" id="SFQ66742.1"/>
    </source>
</evidence>
<keyword evidence="2" id="KW-1185">Reference proteome</keyword>
<name>A0A1I6ADM8_9PSEU</name>
<evidence type="ECO:0000313" key="2">
    <source>
        <dbReference type="Proteomes" id="UP000198727"/>
    </source>
</evidence>
<proteinExistence type="predicted"/>
<dbReference type="OrthoDB" id="3405537at2"/>
<dbReference type="EMBL" id="FOWW01000012">
    <property type="protein sequence ID" value="SFQ66742.1"/>
    <property type="molecule type" value="Genomic_DNA"/>
</dbReference>
<gene>
    <name evidence="1" type="ORF">SAMN05421810_11229</name>
</gene>
<reference evidence="2" key="1">
    <citation type="submission" date="2016-10" db="EMBL/GenBank/DDBJ databases">
        <authorList>
            <person name="Varghese N."/>
            <person name="Submissions S."/>
        </authorList>
    </citation>
    <scope>NUCLEOTIDE SEQUENCE [LARGE SCALE GENOMIC DNA]</scope>
    <source>
        <strain evidence="2">CGMCC 4.5579</strain>
    </source>
</reference>
<dbReference type="Proteomes" id="UP000198727">
    <property type="component" value="Unassembled WGS sequence"/>
</dbReference>
<dbReference type="AlphaFoldDB" id="A0A1I6ADM8"/>
<organism evidence="1 2">
    <name type="scientific">Amycolatopsis arida</name>
    <dbReference type="NCBI Taxonomy" id="587909"/>
    <lineage>
        <taxon>Bacteria</taxon>
        <taxon>Bacillati</taxon>
        <taxon>Actinomycetota</taxon>
        <taxon>Actinomycetes</taxon>
        <taxon>Pseudonocardiales</taxon>
        <taxon>Pseudonocardiaceae</taxon>
        <taxon>Amycolatopsis</taxon>
    </lineage>
</organism>
<dbReference type="RefSeq" id="WP_134046022.1">
    <property type="nucleotide sequence ID" value="NZ_FOWW01000012.1"/>
</dbReference>